<evidence type="ECO:0000313" key="3">
    <source>
        <dbReference type="Proteomes" id="UP001281761"/>
    </source>
</evidence>
<feature type="compositionally biased region" description="Polar residues" evidence="1">
    <location>
        <begin position="11"/>
        <end position="20"/>
    </location>
</feature>
<comment type="caution">
    <text evidence="2">The sequence shown here is derived from an EMBL/GenBank/DDBJ whole genome shotgun (WGS) entry which is preliminary data.</text>
</comment>
<reference evidence="2 3" key="1">
    <citation type="journal article" date="2022" name="bioRxiv">
        <title>Genomics of Preaxostyla Flagellates Illuminates Evolutionary Transitions and the Path Towards Mitochondrial Loss.</title>
        <authorList>
            <person name="Novak L.V.F."/>
            <person name="Treitli S.C."/>
            <person name="Pyrih J."/>
            <person name="Halakuc P."/>
            <person name="Pipaliya S.V."/>
            <person name="Vacek V."/>
            <person name="Brzon O."/>
            <person name="Soukal P."/>
            <person name="Eme L."/>
            <person name="Dacks J.B."/>
            <person name="Karnkowska A."/>
            <person name="Elias M."/>
            <person name="Hampl V."/>
        </authorList>
    </citation>
    <scope>NUCLEOTIDE SEQUENCE [LARGE SCALE GENOMIC DNA]</scope>
    <source>
        <strain evidence="2">NAU3</strain>
        <tissue evidence="2">Gut</tissue>
    </source>
</reference>
<evidence type="ECO:0000256" key="1">
    <source>
        <dbReference type="SAM" id="MobiDB-lite"/>
    </source>
</evidence>
<feature type="region of interest" description="Disordered" evidence="1">
    <location>
        <begin position="1"/>
        <end position="24"/>
    </location>
</feature>
<dbReference type="Proteomes" id="UP001281761">
    <property type="component" value="Unassembled WGS sequence"/>
</dbReference>
<name>A0ABQ9XCV8_9EUKA</name>
<gene>
    <name evidence="2" type="ORF">BLNAU_16337</name>
</gene>
<evidence type="ECO:0000313" key="2">
    <source>
        <dbReference type="EMBL" id="KAK2948699.1"/>
    </source>
</evidence>
<organism evidence="2 3">
    <name type="scientific">Blattamonas nauphoetae</name>
    <dbReference type="NCBI Taxonomy" id="2049346"/>
    <lineage>
        <taxon>Eukaryota</taxon>
        <taxon>Metamonada</taxon>
        <taxon>Preaxostyla</taxon>
        <taxon>Oxymonadida</taxon>
        <taxon>Blattamonas</taxon>
    </lineage>
</organism>
<sequence>MTEIDKKTDAIPSQAQSDLPSHQLPFSRDCSPFLNWDEEQFKTVDEQAVVFQSLVATLKFQPALDASLEAKAVKLLESVDPDRRKSANEFLRSFGPTADDSLTEFVQSIVVLISSAAQVITTATMKMLHSLMEWISTSVQFTLVQAGLVPQLINTLNPQSLSFSEAVDIHACLMTSILRSLWLATPESLEQLGIEDEDEQQIVHETFLKQIVAASEPYVCHLCVNRFSIVDGEQSKDFLTLLAYLLEICPYHQPKMAVVVNMPVVLTIPGCLTFFENENSIWVFLFYMVNAQWEWNWQGGEVPQMGTTVLRMLRMEGIEDVMEEKMQNDKNGTKGGKIVNRSIEWNNLLGMNLPEQE</sequence>
<proteinExistence type="predicted"/>
<dbReference type="EMBL" id="JARBJD010000170">
    <property type="protein sequence ID" value="KAK2948699.1"/>
    <property type="molecule type" value="Genomic_DNA"/>
</dbReference>
<accession>A0ABQ9XCV8</accession>
<keyword evidence="3" id="KW-1185">Reference proteome</keyword>
<protein>
    <submittedName>
        <fullName evidence="2">Uncharacterized protein</fullName>
    </submittedName>
</protein>